<dbReference type="SUPFAM" id="SSF56349">
    <property type="entry name" value="DNA breaking-rejoining enzymes"/>
    <property type="match status" value="1"/>
</dbReference>
<gene>
    <name evidence="3" type="ORF">DPMN_093943</name>
</gene>
<dbReference type="InterPro" id="IPR011010">
    <property type="entry name" value="DNA_brk_join_enz"/>
</dbReference>
<evidence type="ECO:0000256" key="2">
    <source>
        <dbReference type="SAM" id="MobiDB-lite"/>
    </source>
</evidence>
<sequence>MKKSGIDTAVFQSHSCRAASTSAAGASGLQIGTIMKAAGWSSAKTFKQYYKRVIPESSYNRAIWQPTGVKASADEDWKLDLKDSQTNMELQLPYPVNKQGARERAIGRLDGLNNVPGSSTEEFLSGMSTTGNQELYKAIQLPHANEKSHMAKLKKTIQKSLTVNYDHACVDHVSMDISPQKGVTTDRQTDRQTDRAQTTRDKNETTPILKAFCVLEPKTVDTLSDSGGQKCDRQTEGKPLVSPNAFWKQEKPLPCLQNYSSMLERRRDRLCRTLRWPLSGRMLFANRRNYNNACRIIQQTLEERQMMQDIEMAPVKGLIELQAETKSSEVVSVIKF</sequence>
<dbReference type="EMBL" id="JAIWYP010000003">
    <property type="protein sequence ID" value="KAH3851461.1"/>
    <property type="molecule type" value="Genomic_DNA"/>
</dbReference>
<dbReference type="AlphaFoldDB" id="A0A9D4R1D2"/>
<feature type="compositionally biased region" description="Basic and acidic residues" evidence="2">
    <location>
        <begin position="187"/>
        <end position="202"/>
    </location>
</feature>
<evidence type="ECO:0000256" key="1">
    <source>
        <dbReference type="ARBA" id="ARBA00023172"/>
    </source>
</evidence>
<dbReference type="GO" id="GO:0015074">
    <property type="term" value="P:DNA integration"/>
    <property type="evidence" value="ECO:0007669"/>
    <property type="project" value="InterPro"/>
</dbReference>
<keyword evidence="4" id="KW-1185">Reference proteome</keyword>
<dbReference type="GO" id="GO:0006310">
    <property type="term" value="P:DNA recombination"/>
    <property type="evidence" value="ECO:0007669"/>
    <property type="project" value="UniProtKB-KW"/>
</dbReference>
<dbReference type="GO" id="GO:0003677">
    <property type="term" value="F:DNA binding"/>
    <property type="evidence" value="ECO:0007669"/>
    <property type="project" value="InterPro"/>
</dbReference>
<evidence type="ECO:0000313" key="4">
    <source>
        <dbReference type="Proteomes" id="UP000828390"/>
    </source>
</evidence>
<dbReference type="Proteomes" id="UP000828390">
    <property type="component" value="Unassembled WGS sequence"/>
</dbReference>
<dbReference type="Gene3D" id="1.10.443.10">
    <property type="entry name" value="Intergrase catalytic core"/>
    <property type="match status" value="1"/>
</dbReference>
<feature type="region of interest" description="Disordered" evidence="2">
    <location>
        <begin position="180"/>
        <end position="202"/>
    </location>
</feature>
<proteinExistence type="predicted"/>
<evidence type="ECO:0000313" key="3">
    <source>
        <dbReference type="EMBL" id="KAH3851461.1"/>
    </source>
</evidence>
<organism evidence="3 4">
    <name type="scientific">Dreissena polymorpha</name>
    <name type="common">Zebra mussel</name>
    <name type="synonym">Mytilus polymorpha</name>
    <dbReference type="NCBI Taxonomy" id="45954"/>
    <lineage>
        <taxon>Eukaryota</taxon>
        <taxon>Metazoa</taxon>
        <taxon>Spiralia</taxon>
        <taxon>Lophotrochozoa</taxon>
        <taxon>Mollusca</taxon>
        <taxon>Bivalvia</taxon>
        <taxon>Autobranchia</taxon>
        <taxon>Heteroconchia</taxon>
        <taxon>Euheterodonta</taxon>
        <taxon>Imparidentia</taxon>
        <taxon>Neoheterodontei</taxon>
        <taxon>Myida</taxon>
        <taxon>Dreissenoidea</taxon>
        <taxon>Dreissenidae</taxon>
        <taxon>Dreissena</taxon>
    </lineage>
</organism>
<accession>A0A9D4R1D2</accession>
<evidence type="ECO:0008006" key="5">
    <source>
        <dbReference type="Google" id="ProtNLM"/>
    </source>
</evidence>
<comment type="caution">
    <text evidence="3">The sequence shown here is derived from an EMBL/GenBank/DDBJ whole genome shotgun (WGS) entry which is preliminary data.</text>
</comment>
<reference evidence="3" key="1">
    <citation type="journal article" date="2019" name="bioRxiv">
        <title>The Genome of the Zebra Mussel, Dreissena polymorpha: A Resource for Invasive Species Research.</title>
        <authorList>
            <person name="McCartney M.A."/>
            <person name="Auch B."/>
            <person name="Kono T."/>
            <person name="Mallez S."/>
            <person name="Zhang Y."/>
            <person name="Obille A."/>
            <person name="Becker A."/>
            <person name="Abrahante J.E."/>
            <person name="Garbe J."/>
            <person name="Badalamenti J.P."/>
            <person name="Herman A."/>
            <person name="Mangelson H."/>
            <person name="Liachko I."/>
            <person name="Sullivan S."/>
            <person name="Sone E.D."/>
            <person name="Koren S."/>
            <person name="Silverstein K.A.T."/>
            <person name="Beckman K.B."/>
            <person name="Gohl D.M."/>
        </authorList>
    </citation>
    <scope>NUCLEOTIDE SEQUENCE</scope>
    <source>
        <strain evidence="3">Duluth1</strain>
        <tissue evidence="3">Whole animal</tissue>
    </source>
</reference>
<keyword evidence="1" id="KW-0233">DNA recombination</keyword>
<dbReference type="InterPro" id="IPR013762">
    <property type="entry name" value="Integrase-like_cat_sf"/>
</dbReference>
<protein>
    <recommendedName>
        <fullName evidence="5">Tyr recombinase domain-containing protein</fullName>
    </recommendedName>
</protein>
<reference evidence="3" key="2">
    <citation type="submission" date="2020-11" db="EMBL/GenBank/DDBJ databases">
        <authorList>
            <person name="McCartney M.A."/>
            <person name="Auch B."/>
            <person name="Kono T."/>
            <person name="Mallez S."/>
            <person name="Becker A."/>
            <person name="Gohl D.M."/>
            <person name="Silverstein K.A.T."/>
            <person name="Koren S."/>
            <person name="Bechman K.B."/>
            <person name="Herman A."/>
            <person name="Abrahante J.E."/>
            <person name="Garbe J."/>
        </authorList>
    </citation>
    <scope>NUCLEOTIDE SEQUENCE</scope>
    <source>
        <strain evidence="3">Duluth1</strain>
        <tissue evidence="3">Whole animal</tissue>
    </source>
</reference>
<name>A0A9D4R1D2_DREPO</name>